<keyword evidence="7" id="KW-0325">Glycoprotein</keyword>
<dbReference type="InterPro" id="IPR018247">
    <property type="entry name" value="EF_Hand_1_Ca_BS"/>
</dbReference>
<dbReference type="PROSITE" id="PS00018">
    <property type="entry name" value="EF_HAND_1"/>
    <property type="match status" value="4"/>
</dbReference>
<dbReference type="SMART" id="SM00054">
    <property type="entry name" value="EFh"/>
    <property type="match status" value="5"/>
</dbReference>
<comment type="function">
    <text evidence="9">Probable molecular chaperone assisting protein biosynthesis and transport in the endoplasmic reticulum. Required for the proper biosynthesis and transport of pulmonary surfactant-associated protein A/SP-A, pulmonary surfactant-associated protein D/SP-D and the lipid transporter ABCA3. By regulating both the proper expression and the degradation through the endoplasmic reticulum-associated protein degradation pathway of these proteins plays a crucial role in pulmonary surfactant homeostasis. Has an anti-fibrotic activity by negatively regulating the secretion of type I and type III collagens. This calcium-binding protein also transiently associates with immature PCSK6 and regulates its secretion.</text>
</comment>
<comment type="subunit">
    <text evidence="10">Interacts with PCSK6 (immature form including the propeptide); probably involved in the maturation and the secretion of PCSK6.</text>
</comment>
<protein>
    <recommendedName>
        <fullName evidence="11">Reticulocalbin-3</fullName>
    </recommendedName>
</protein>
<dbReference type="EMBL" id="MU826837">
    <property type="protein sequence ID" value="KAJ7372307.1"/>
    <property type="molecule type" value="Genomic_DNA"/>
</dbReference>
<evidence type="ECO:0000256" key="11">
    <source>
        <dbReference type="ARBA" id="ARBA00072696"/>
    </source>
</evidence>
<keyword evidence="3" id="KW-0732">Signal</keyword>
<evidence type="ECO:0000256" key="1">
    <source>
        <dbReference type="ARBA" id="ARBA00004319"/>
    </source>
</evidence>
<evidence type="ECO:0000256" key="7">
    <source>
        <dbReference type="ARBA" id="ARBA00023180"/>
    </source>
</evidence>
<organism evidence="14 15">
    <name type="scientific">Desmophyllum pertusum</name>
    <dbReference type="NCBI Taxonomy" id="174260"/>
    <lineage>
        <taxon>Eukaryota</taxon>
        <taxon>Metazoa</taxon>
        <taxon>Cnidaria</taxon>
        <taxon>Anthozoa</taxon>
        <taxon>Hexacorallia</taxon>
        <taxon>Scleractinia</taxon>
        <taxon>Caryophylliina</taxon>
        <taxon>Caryophylliidae</taxon>
        <taxon>Desmophyllum</taxon>
    </lineage>
</organism>
<evidence type="ECO:0000256" key="12">
    <source>
        <dbReference type="SAM" id="MobiDB-lite"/>
    </source>
</evidence>
<evidence type="ECO:0000256" key="9">
    <source>
        <dbReference type="ARBA" id="ARBA00056975"/>
    </source>
</evidence>
<feature type="domain" description="EF-hand" evidence="13">
    <location>
        <begin position="228"/>
        <end position="253"/>
    </location>
</feature>
<keyword evidence="6" id="KW-0106">Calcium</keyword>
<dbReference type="Proteomes" id="UP001163046">
    <property type="component" value="Unassembled WGS sequence"/>
</dbReference>
<dbReference type="Gene3D" id="1.10.238.10">
    <property type="entry name" value="EF-hand"/>
    <property type="match status" value="2"/>
</dbReference>
<comment type="subcellular location">
    <subcellularLocation>
        <location evidence="1">Endoplasmic reticulum lumen</location>
    </subcellularLocation>
</comment>
<dbReference type="AlphaFoldDB" id="A0A9W9YZH8"/>
<evidence type="ECO:0000256" key="3">
    <source>
        <dbReference type="ARBA" id="ARBA00022729"/>
    </source>
</evidence>
<gene>
    <name evidence="14" type="ORF">OS493_019751</name>
</gene>
<evidence type="ECO:0000313" key="15">
    <source>
        <dbReference type="Proteomes" id="UP001163046"/>
    </source>
</evidence>
<feature type="domain" description="EF-hand" evidence="13">
    <location>
        <begin position="60"/>
        <end position="96"/>
    </location>
</feature>
<reference evidence="14" key="1">
    <citation type="submission" date="2023-01" db="EMBL/GenBank/DDBJ databases">
        <title>Genome assembly of the deep-sea coral Lophelia pertusa.</title>
        <authorList>
            <person name="Herrera S."/>
            <person name="Cordes E."/>
        </authorList>
    </citation>
    <scope>NUCLEOTIDE SEQUENCE</scope>
    <source>
        <strain evidence="14">USNM1676648</strain>
        <tissue evidence="14">Polyp</tissue>
    </source>
</reference>
<feature type="compositionally biased region" description="Basic and acidic residues" evidence="12">
    <location>
        <begin position="229"/>
        <end position="252"/>
    </location>
</feature>
<dbReference type="PROSITE" id="PS50222">
    <property type="entry name" value="EF_HAND_2"/>
    <property type="match status" value="4"/>
</dbReference>
<comment type="caution">
    <text evidence="14">The sequence shown here is derived from an EMBL/GenBank/DDBJ whole genome shotgun (WGS) entry which is preliminary data.</text>
</comment>
<dbReference type="FunFam" id="1.10.238.10:FF:000104">
    <property type="entry name" value="calumenin isoform X1"/>
    <property type="match status" value="1"/>
</dbReference>
<dbReference type="PANTHER" id="PTHR10827:SF52">
    <property type="entry name" value="IP16409P"/>
    <property type="match status" value="1"/>
</dbReference>
<dbReference type="GO" id="GO:0005788">
    <property type="term" value="C:endoplasmic reticulum lumen"/>
    <property type="evidence" value="ECO:0007669"/>
    <property type="project" value="UniProtKB-SubCell"/>
</dbReference>
<evidence type="ECO:0000256" key="10">
    <source>
        <dbReference type="ARBA" id="ARBA00063143"/>
    </source>
</evidence>
<dbReference type="SUPFAM" id="SSF47473">
    <property type="entry name" value="EF-hand"/>
    <property type="match status" value="1"/>
</dbReference>
<evidence type="ECO:0000256" key="6">
    <source>
        <dbReference type="ARBA" id="ARBA00022837"/>
    </source>
</evidence>
<keyword evidence="2" id="KW-0479">Metal-binding</keyword>
<proteinExistence type="predicted"/>
<feature type="region of interest" description="Disordered" evidence="12">
    <location>
        <begin position="229"/>
        <end position="260"/>
    </location>
</feature>
<dbReference type="OrthoDB" id="293868at2759"/>
<feature type="domain" description="EF-hand" evidence="13">
    <location>
        <begin position="180"/>
        <end position="215"/>
    </location>
</feature>
<dbReference type="GO" id="GO:0015031">
    <property type="term" value="P:protein transport"/>
    <property type="evidence" value="ECO:0007669"/>
    <property type="project" value="UniProtKB-ARBA"/>
</dbReference>
<keyword evidence="15" id="KW-1185">Reference proteome</keyword>
<dbReference type="Pfam" id="PF13499">
    <property type="entry name" value="EF-hand_7"/>
    <property type="match status" value="2"/>
</dbReference>
<accession>A0A9W9YZH8</accession>
<sequence>MSIYSAIKFKFPCSRHGEPHKDNFHKHEHFGENQEHDVRYDHEAFLGPEADEFVKLTPLESQKRLRVIVTNLIDANKDGLVSYEELSVWIEKQRKSFMYEDIDKRIKKEDKDGDRQISWEEYAKAEYGEWDETNLPKDHNLRRQISKAQYKFNAADADKNGKMNRDEYVDFEHPEENKKMEDIALDEVIEDVDQDGDGVITVGEFLGQYQDENDPPAWVKRQRSEFHKKFDKNGDGKMDREEAREWVLRRETTPTTKQRI</sequence>
<keyword evidence="4" id="KW-0677">Repeat</keyword>
<name>A0A9W9YZH8_9CNID</name>
<keyword evidence="5" id="KW-0256">Endoplasmic reticulum</keyword>
<dbReference type="InterPro" id="IPR011992">
    <property type="entry name" value="EF-hand-dom_pair"/>
</dbReference>
<dbReference type="Pfam" id="PF13202">
    <property type="entry name" value="EF-hand_5"/>
    <property type="match status" value="1"/>
</dbReference>
<evidence type="ECO:0000256" key="2">
    <source>
        <dbReference type="ARBA" id="ARBA00022723"/>
    </source>
</evidence>
<evidence type="ECO:0000313" key="14">
    <source>
        <dbReference type="EMBL" id="KAJ7372307.1"/>
    </source>
</evidence>
<evidence type="ECO:0000256" key="4">
    <source>
        <dbReference type="ARBA" id="ARBA00022737"/>
    </source>
</evidence>
<dbReference type="GO" id="GO:0005509">
    <property type="term" value="F:calcium ion binding"/>
    <property type="evidence" value="ECO:0007669"/>
    <property type="project" value="InterPro"/>
</dbReference>
<evidence type="ECO:0000259" key="13">
    <source>
        <dbReference type="PROSITE" id="PS50222"/>
    </source>
</evidence>
<evidence type="ECO:0000256" key="8">
    <source>
        <dbReference type="ARBA" id="ARBA00023186"/>
    </source>
</evidence>
<evidence type="ECO:0000256" key="5">
    <source>
        <dbReference type="ARBA" id="ARBA00022824"/>
    </source>
</evidence>
<keyword evidence="8" id="KW-0143">Chaperone</keyword>
<feature type="domain" description="EF-hand" evidence="13">
    <location>
        <begin position="143"/>
        <end position="178"/>
    </location>
</feature>
<dbReference type="InterPro" id="IPR002048">
    <property type="entry name" value="EF_hand_dom"/>
</dbReference>
<dbReference type="PANTHER" id="PTHR10827">
    <property type="entry name" value="RETICULOCALBIN"/>
    <property type="match status" value="1"/>
</dbReference>